<gene>
    <name evidence="3" type="ORF">Rsub_13309</name>
</gene>
<feature type="binding site" evidence="2">
    <location>
        <position position="182"/>
    </location>
    <ligand>
        <name>3'-phosphoadenylyl sulfate</name>
        <dbReference type="ChEBI" id="CHEBI:58339"/>
    </ligand>
</feature>
<evidence type="ECO:0000256" key="1">
    <source>
        <dbReference type="ARBA" id="ARBA00022679"/>
    </source>
</evidence>
<dbReference type="EMBL" id="BDRX01000232">
    <property type="protein sequence ID" value="GBG00490.1"/>
    <property type="molecule type" value="Genomic_DNA"/>
</dbReference>
<organism evidence="3 4">
    <name type="scientific">Raphidocelis subcapitata</name>
    <dbReference type="NCBI Taxonomy" id="307507"/>
    <lineage>
        <taxon>Eukaryota</taxon>
        <taxon>Viridiplantae</taxon>
        <taxon>Chlorophyta</taxon>
        <taxon>core chlorophytes</taxon>
        <taxon>Chlorophyceae</taxon>
        <taxon>CS clade</taxon>
        <taxon>Sphaeropleales</taxon>
        <taxon>Selenastraceae</taxon>
        <taxon>Raphidocelis</taxon>
    </lineage>
</organism>
<dbReference type="Gene3D" id="3.40.50.300">
    <property type="entry name" value="P-loop containing nucleotide triphosphate hydrolases"/>
    <property type="match status" value="1"/>
</dbReference>
<dbReference type="InterPro" id="IPR037359">
    <property type="entry name" value="NST/OST"/>
</dbReference>
<dbReference type="PANTHER" id="PTHR10605">
    <property type="entry name" value="HEPARAN SULFATE SULFOTRANSFERASE"/>
    <property type="match status" value="1"/>
</dbReference>
<evidence type="ECO:0000313" key="4">
    <source>
        <dbReference type="Proteomes" id="UP000247498"/>
    </source>
</evidence>
<evidence type="ECO:0000313" key="3">
    <source>
        <dbReference type="EMBL" id="GBG00490.1"/>
    </source>
</evidence>
<dbReference type="OrthoDB" id="411451at2759"/>
<dbReference type="InterPro" id="IPR027417">
    <property type="entry name" value="P-loop_NTPase"/>
</dbReference>
<accession>A0A2V0PLR1</accession>
<evidence type="ECO:0000256" key="2">
    <source>
        <dbReference type="PIRSR" id="PIRSR637359-2"/>
    </source>
</evidence>
<dbReference type="GO" id="GO:0008146">
    <property type="term" value="F:sulfotransferase activity"/>
    <property type="evidence" value="ECO:0007669"/>
    <property type="project" value="InterPro"/>
</dbReference>
<reference evidence="3 4" key="1">
    <citation type="journal article" date="2018" name="Sci. Rep.">
        <title>Raphidocelis subcapitata (=Pseudokirchneriella subcapitata) provides an insight into genome evolution and environmental adaptations in the Sphaeropleales.</title>
        <authorList>
            <person name="Suzuki S."/>
            <person name="Yamaguchi H."/>
            <person name="Nakajima N."/>
            <person name="Kawachi M."/>
        </authorList>
    </citation>
    <scope>NUCLEOTIDE SEQUENCE [LARGE SCALE GENOMIC DNA]</scope>
    <source>
        <strain evidence="3 4">NIES-35</strain>
    </source>
</reference>
<sequence length="368" mass="40900">MKGPPLRSDPVLLAAGALCVLVLIRIYETSSAGSRTSSGAAFVDAVAKCTSFACLSAAHSVPHEGKFNFPHFFIIGTTSLHAYLEKHPQALGSTPKETQFFGRNGKCWHANNTLEPWGCGVEETADYIQNTMLRDDAVASDLTQAAFESSTDYSWGDPVGPAVMATGIRRELPWLKLILSLREPISHEIAGRVHTMEMLKTRPDWFRPGPADECLMRLEQGNATMYDCVRDLIKDKEGYIEAMAVWLATWPKEQFMIVQFENLTGDASHTAVLNDVMRFVDIDPSKGPQELPHANSRKGDVNPEGWKMKKAEFKELLSYAQPLSERIAAMLERYGFHKADDWLAAWRASWKSNLDSCEATGICNVVLT</sequence>
<dbReference type="AlphaFoldDB" id="A0A2V0PLR1"/>
<keyword evidence="4" id="KW-1185">Reference proteome</keyword>
<keyword evidence="1" id="KW-0808">Transferase</keyword>
<name>A0A2V0PLR1_9CHLO</name>
<dbReference type="SUPFAM" id="SSF52540">
    <property type="entry name" value="P-loop containing nucleoside triphosphate hydrolases"/>
    <property type="match status" value="1"/>
</dbReference>
<proteinExistence type="predicted"/>
<evidence type="ECO:0008006" key="5">
    <source>
        <dbReference type="Google" id="ProtNLM"/>
    </source>
</evidence>
<dbReference type="PANTHER" id="PTHR10605:SF56">
    <property type="entry name" value="BIFUNCTIONAL HEPARAN SULFATE N-DEACETYLASE_N-SULFOTRANSFERASE"/>
    <property type="match status" value="1"/>
</dbReference>
<dbReference type="Proteomes" id="UP000247498">
    <property type="component" value="Unassembled WGS sequence"/>
</dbReference>
<comment type="caution">
    <text evidence="3">The sequence shown here is derived from an EMBL/GenBank/DDBJ whole genome shotgun (WGS) entry which is preliminary data.</text>
</comment>
<dbReference type="InParanoid" id="A0A2V0PLR1"/>
<protein>
    <recommendedName>
        <fullName evidence="5">Sulfotransferase</fullName>
    </recommendedName>
</protein>